<comment type="cofactor">
    <cofactor evidence="1">
        <name>Mg(2+)</name>
        <dbReference type="ChEBI" id="CHEBI:18420"/>
    </cofactor>
</comment>
<comment type="similarity">
    <text evidence="11">Belongs to the tRNA nucleotidyltransferase/poly(A) polymerase family.</text>
</comment>
<keyword evidence="9" id="KW-0460">Magnesium</keyword>
<keyword evidence="5" id="KW-0479">Metal-binding</keyword>
<evidence type="ECO:0000259" key="12">
    <source>
        <dbReference type="SMART" id="SM00471"/>
    </source>
</evidence>
<dbReference type="InterPro" id="IPR006675">
    <property type="entry name" value="HDIG_dom"/>
</dbReference>
<keyword evidence="2 11" id="KW-0808">Transferase</keyword>
<dbReference type="InterPro" id="IPR003607">
    <property type="entry name" value="HD/PDEase_dom"/>
</dbReference>
<evidence type="ECO:0000256" key="11">
    <source>
        <dbReference type="RuleBase" id="RU003953"/>
    </source>
</evidence>
<evidence type="ECO:0000256" key="8">
    <source>
        <dbReference type="ARBA" id="ARBA00022840"/>
    </source>
</evidence>
<dbReference type="InterPro" id="IPR032828">
    <property type="entry name" value="PolyA_RNA-bd"/>
</dbReference>
<dbReference type="GeneID" id="82890394"/>
<evidence type="ECO:0000256" key="9">
    <source>
        <dbReference type="ARBA" id="ARBA00022842"/>
    </source>
</evidence>
<feature type="domain" description="HD/PDEase" evidence="12">
    <location>
        <begin position="249"/>
        <end position="385"/>
    </location>
</feature>
<keyword evidence="7" id="KW-0692">RNA repair</keyword>
<proteinExistence type="inferred from homology"/>
<dbReference type="Pfam" id="PF01966">
    <property type="entry name" value="HD"/>
    <property type="match status" value="1"/>
</dbReference>
<keyword evidence="4" id="KW-0548">Nucleotidyltransferase</keyword>
<dbReference type="EMBL" id="CP102294">
    <property type="protein sequence ID" value="UWN57501.1"/>
    <property type="molecule type" value="Genomic_DNA"/>
</dbReference>
<evidence type="ECO:0000256" key="4">
    <source>
        <dbReference type="ARBA" id="ARBA00022695"/>
    </source>
</evidence>
<accession>A0ABY5UZX6</accession>
<reference evidence="13" key="1">
    <citation type="journal article" date="2022" name="Cell">
        <title>Design, construction, and in vivo augmentation of a complex gut microbiome.</title>
        <authorList>
            <person name="Cheng A.G."/>
            <person name="Ho P.Y."/>
            <person name="Aranda-Diaz A."/>
            <person name="Jain S."/>
            <person name="Yu F.B."/>
            <person name="Meng X."/>
            <person name="Wang M."/>
            <person name="Iakiviak M."/>
            <person name="Nagashima K."/>
            <person name="Zhao A."/>
            <person name="Murugkar P."/>
            <person name="Patil A."/>
            <person name="Atabakhsh K."/>
            <person name="Weakley A."/>
            <person name="Yan J."/>
            <person name="Brumbaugh A.R."/>
            <person name="Higginbottom S."/>
            <person name="Dimas A."/>
            <person name="Shiver A.L."/>
            <person name="Deutschbauer A."/>
            <person name="Neff N."/>
            <person name="Sonnenburg J.L."/>
            <person name="Huang K.C."/>
            <person name="Fischbach M.A."/>
        </authorList>
    </citation>
    <scope>NUCLEOTIDE SEQUENCE</scope>
    <source>
        <strain evidence="13">AP11</strain>
    </source>
</reference>
<dbReference type="InterPro" id="IPR002646">
    <property type="entry name" value="PolA_pol_head_dom"/>
</dbReference>
<dbReference type="CDD" id="cd00077">
    <property type="entry name" value="HDc"/>
    <property type="match status" value="1"/>
</dbReference>
<dbReference type="SMART" id="SM00471">
    <property type="entry name" value="HDc"/>
    <property type="match status" value="1"/>
</dbReference>
<evidence type="ECO:0000256" key="7">
    <source>
        <dbReference type="ARBA" id="ARBA00022800"/>
    </source>
</evidence>
<evidence type="ECO:0000313" key="13">
    <source>
        <dbReference type="EMBL" id="UWN57501.1"/>
    </source>
</evidence>
<dbReference type="Gene3D" id="1.10.3090.10">
    <property type="entry name" value="cca-adding enzyme, domain 2"/>
    <property type="match status" value="1"/>
</dbReference>
<evidence type="ECO:0000256" key="2">
    <source>
        <dbReference type="ARBA" id="ARBA00022679"/>
    </source>
</evidence>
<dbReference type="Pfam" id="PF12627">
    <property type="entry name" value="PolyA_pol_RNAbd"/>
    <property type="match status" value="1"/>
</dbReference>
<dbReference type="PANTHER" id="PTHR47545">
    <property type="entry name" value="MULTIFUNCTIONAL CCA PROTEIN"/>
    <property type="match status" value="1"/>
</dbReference>
<protein>
    <submittedName>
        <fullName evidence="13">CCA tRNA nucleotidyltransferase</fullName>
    </submittedName>
</protein>
<evidence type="ECO:0000256" key="5">
    <source>
        <dbReference type="ARBA" id="ARBA00022723"/>
    </source>
</evidence>
<evidence type="ECO:0000256" key="3">
    <source>
        <dbReference type="ARBA" id="ARBA00022694"/>
    </source>
</evidence>
<keyword evidence="10 11" id="KW-0694">RNA-binding</keyword>
<dbReference type="InterPro" id="IPR043519">
    <property type="entry name" value="NT_sf"/>
</dbReference>
<dbReference type="Pfam" id="PF01743">
    <property type="entry name" value="PolyA_pol"/>
    <property type="match status" value="1"/>
</dbReference>
<dbReference type="InterPro" id="IPR050124">
    <property type="entry name" value="tRNA_CCA-adding_enzyme"/>
</dbReference>
<dbReference type="Proteomes" id="UP001059295">
    <property type="component" value="Chromosome"/>
</dbReference>
<sequence length="483" mass="54680">MNAALRDPLFRRIGEIADAKGVQAFVIGGYVRDWFLHRPCTDIDVVVAGSGIEVAEAMGRRTGSRVSVFKNFGTAMLRCGAWEVEFVGARKESYRADSRKPIVEDGTIEDDQLRRDFTINAMAFSLNAATFGELVDPFDGTGDLERRLIRTPCDPDVTFSDDPLRMIRAVRFAAQLGFDIHSETFDAIGRNKERIAIVSKERIATELNKIMLSPVPSVGFDLFDRTGLLPLIFPELARLKGVERIGGRSHKDNFVHTLKVLDNVARRSDDLWLRWAALLHDIGKPRTKAFDPKAGWTFHGHEVVGSKMVPSVFRSLRLPMNEKMKYVQKLVFLHLRPIILSEEIVTDSAVRRLLFEAGNDIDDLMTLCEADITSANDAKVRRYLRNFKLVRTKLREIEEKDRIRNFQPPITGELIMQLYGLPPCREVGEIKSAIKDAILDGAIANDYDEAFAFMERLAAERGLVRRAERPADFLHETDDMQTE</sequence>
<dbReference type="Gene3D" id="3.30.460.10">
    <property type="entry name" value="Beta Polymerase, domain 2"/>
    <property type="match status" value="1"/>
</dbReference>
<keyword evidence="3" id="KW-0819">tRNA processing</keyword>
<organism evidence="13 14">
    <name type="scientific">Alistipes ihumii AP11</name>
    <dbReference type="NCBI Taxonomy" id="1211813"/>
    <lineage>
        <taxon>Bacteria</taxon>
        <taxon>Pseudomonadati</taxon>
        <taxon>Bacteroidota</taxon>
        <taxon>Bacteroidia</taxon>
        <taxon>Bacteroidales</taxon>
        <taxon>Rikenellaceae</taxon>
        <taxon>Alistipes</taxon>
    </lineage>
</organism>
<keyword evidence="6" id="KW-0547">Nucleotide-binding</keyword>
<dbReference type="RefSeq" id="WP_019245094.1">
    <property type="nucleotide sequence ID" value="NZ_CAPH01000006.1"/>
</dbReference>
<dbReference type="SUPFAM" id="SSF81301">
    <property type="entry name" value="Nucleotidyltransferase"/>
    <property type="match status" value="1"/>
</dbReference>
<gene>
    <name evidence="13" type="ORF">NQ491_01630</name>
</gene>
<dbReference type="PANTHER" id="PTHR47545:SF1">
    <property type="entry name" value="MULTIFUNCTIONAL CCA PROTEIN"/>
    <property type="match status" value="1"/>
</dbReference>
<evidence type="ECO:0000256" key="10">
    <source>
        <dbReference type="ARBA" id="ARBA00022884"/>
    </source>
</evidence>
<dbReference type="SUPFAM" id="SSF81891">
    <property type="entry name" value="Poly A polymerase C-terminal region-like"/>
    <property type="match status" value="1"/>
</dbReference>
<name>A0ABY5UZX6_9BACT</name>
<evidence type="ECO:0000313" key="14">
    <source>
        <dbReference type="Proteomes" id="UP001059295"/>
    </source>
</evidence>
<evidence type="ECO:0000256" key="6">
    <source>
        <dbReference type="ARBA" id="ARBA00022741"/>
    </source>
</evidence>
<keyword evidence="14" id="KW-1185">Reference proteome</keyword>
<keyword evidence="8" id="KW-0067">ATP-binding</keyword>
<dbReference type="InterPro" id="IPR006674">
    <property type="entry name" value="HD_domain"/>
</dbReference>
<dbReference type="NCBIfam" id="TIGR00277">
    <property type="entry name" value="HDIG"/>
    <property type="match status" value="1"/>
</dbReference>
<evidence type="ECO:0000256" key="1">
    <source>
        <dbReference type="ARBA" id="ARBA00001946"/>
    </source>
</evidence>
<dbReference type="CDD" id="cd05398">
    <property type="entry name" value="NT_ClassII-CCAase"/>
    <property type="match status" value="1"/>
</dbReference>